<sequence>MDVTEVFRDFEHESFEQSPFPLLIDGIDTAFAPFIPTSIGRVISSLTHLGVGKDDVILDLGSGDGRCGNSMKCHPCLTLKRFCVAAVQKFGVKRAIGVELEADLVDKSAELSQKCGVPSYTNKEPEEEERGDIMDEGIQPVVSSPKVTAVIVYLCHEGALATQSLVLDHYERGAVILAVSFPMLFASELQLKFHDHQTNIWIYSKR</sequence>
<keyword evidence="4" id="KW-0949">S-adenosyl-L-methionine</keyword>
<dbReference type="GO" id="GO:0032259">
    <property type="term" value="P:methylation"/>
    <property type="evidence" value="ECO:0007669"/>
    <property type="project" value="UniProtKB-KW"/>
</dbReference>
<dbReference type="PANTHER" id="PTHR13610">
    <property type="entry name" value="METHYLTRANSFERASE DOMAIN-CONTAINING PROTEIN"/>
    <property type="match status" value="1"/>
</dbReference>
<evidence type="ECO:0000313" key="5">
    <source>
        <dbReference type="EMBL" id="PRP81751.1"/>
    </source>
</evidence>
<protein>
    <submittedName>
        <fullName evidence="5">RNA methylase</fullName>
    </submittedName>
</protein>
<dbReference type="InParanoid" id="A0A2P6NCT1"/>
<organism evidence="5 6">
    <name type="scientific">Planoprotostelium fungivorum</name>
    <dbReference type="NCBI Taxonomy" id="1890364"/>
    <lineage>
        <taxon>Eukaryota</taxon>
        <taxon>Amoebozoa</taxon>
        <taxon>Evosea</taxon>
        <taxon>Variosea</taxon>
        <taxon>Cavosteliida</taxon>
        <taxon>Cavosteliaceae</taxon>
        <taxon>Planoprotostelium</taxon>
    </lineage>
</organism>
<dbReference type="InterPro" id="IPR029063">
    <property type="entry name" value="SAM-dependent_MTases_sf"/>
</dbReference>
<comment type="caution">
    <text evidence="5">The sequence shown here is derived from an EMBL/GenBank/DDBJ whole genome shotgun (WGS) entry which is preliminary data.</text>
</comment>
<evidence type="ECO:0000256" key="2">
    <source>
        <dbReference type="ARBA" id="ARBA00022603"/>
    </source>
</evidence>
<dbReference type="Proteomes" id="UP000241769">
    <property type="component" value="Unassembled WGS sequence"/>
</dbReference>
<name>A0A2P6NCT1_9EUKA</name>
<evidence type="ECO:0000256" key="3">
    <source>
        <dbReference type="ARBA" id="ARBA00022679"/>
    </source>
</evidence>
<dbReference type="SUPFAM" id="SSF53335">
    <property type="entry name" value="S-adenosyl-L-methionine-dependent methyltransferases"/>
    <property type="match status" value="1"/>
</dbReference>
<evidence type="ECO:0000313" key="6">
    <source>
        <dbReference type="Proteomes" id="UP000241769"/>
    </source>
</evidence>
<reference evidence="5 6" key="1">
    <citation type="journal article" date="2018" name="Genome Biol. Evol.">
        <title>Multiple Roots of Fruiting Body Formation in Amoebozoa.</title>
        <authorList>
            <person name="Hillmann F."/>
            <person name="Forbes G."/>
            <person name="Novohradska S."/>
            <person name="Ferling I."/>
            <person name="Riege K."/>
            <person name="Groth M."/>
            <person name="Westermann M."/>
            <person name="Marz M."/>
            <person name="Spaller T."/>
            <person name="Winckler T."/>
            <person name="Schaap P."/>
            <person name="Glockner G."/>
        </authorList>
    </citation>
    <scope>NUCLEOTIDE SEQUENCE [LARGE SCALE GENOMIC DNA]</scope>
    <source>
        <strain evidence="5 6">Jena</strain>
    </source>
</reference>
<keyword evidence="6" id="KW-1185">Reference proteome</keyword>
<comment type="similarity">
    <text evidence="1">Belongs to the ANT/ATPSC lysine N-methyltransferase family.</text>
</comment>
<dbReference type="Gene3D" id="3.40.50.150">
    <property type="entry name" value="Vaccinia Virus protein VP39"/>
    <property type="match status" value="1"/>
</dbReference>
<dbReference type="GO" id="GO:1905706">
    <property type="term" value="P:regulation of mitochondrial ATP synthesis coupled proton transport"/>
    <property type="evidence" value="ECO:0007669"/>
    <property type="project" value="TreeGrafter"/>
</dbReference>
<proteinExistence type="inferred from homology"/>
<keyword evidence="3" id="KW-0808">Transferase</keyword>
<dbReference type="PANTHER" id="PTHR13610:SF11">
    <property type="entry name" value="METHYLTRANSFERASE DOMAIN-CONTAINING PROTEIN"/>
    <property type="match status" value="1"/>
</dbReference>
<gene>
    <name evidence="5" type="ORF">PROFUN_10851</name>
</gene>
<dbReference type="InterPro" id="IPR026170">
    <property type="entry name" value="FAM173A/B"/>
</dbReference>
<dbReference type="GO" id="GO:0005739">
    <property type="term" value="C:mitochondrion"/>
    <property type="evidence" value="ECO:0007669"/>
    <property type="project" value="TreeGrafter"/>
</dbReference>
<dbReference type="AlphaFoldDB" id="A0A2P6NCT1"/>
<evidence type="ECO:0000256" key="4">
    <source>
        <dbReference type="ARBA" id="ARBA00022691"/>
    </source>
</evidence>
<dbReference type="OrthoDB" id="66144at2759"/>
<accession>A0A2P6NCT1</accession>
<keyword evidence="2 5" id="KW-0489">Methyltransferase</keyword>
<evidence type="ECO:0000256" key="1">
    <source>
        <dbReference type="ARBA" id="ARBA00010633"/>
    </source>
</evidence>
<dbReference type="STRING" id="1890364.A0A2P6NCT1"/>
<dbReference type="EMBL" id="MDYQ01000119">
    <property type="protein sequence ID" value="PRP81751.1"/>
    <property type="molecule type" value="Genomic_DNA"/>
</dbReference>
<dbReference type="GO" id="GO:0016279">
    <property type="term" value="F:protein-lysine N-methyltransferase activity"/>
    <property type="evidence" value="ECO:0007669"/>
    <property type="project" value="InterPro"/>
</dbReference>